<feature type="region of interest" description="Disordered" evidence="13">
    <location>
        <begin position="608"/>
        <end position="631"/>
    </location>
</feature>
<dbReference type="Gene3D" id="3.10.110.10">
    <property type="entry name" value="Ubiquitin Conjugating Enzyme"/>
    <property type="match status" value="1"/>
</dbReference>
<evidence type="ECO:0000313" key="16">
    <source>
        <dbReference type="EMBL" id="GJJ13244.1"/>
    </source>
</evidence>
<dbReference type="Proteomes" id="UP001050691">
    <property type="component" value="Unassembled WGS sequence"/>
</dbReference>
<keyword evidence="17" id="KW-1185">Reference proteome</keyword>
<dbReference type="PANTHER" id="PTHR11042:SF136">
    <property type="entry name" value="EIF-2-ALPHA KINASE GCN2"/>
    <property type="match status" value="1"/>
</dbReference>
<dbReference type="InterPro" id="IPR016135">
    <property type="entry name" value="UBQ-conjugating_enzyme/RWD"/>
</dbReference>
<feature type="coiled-coil region" evidence="12">
    <location>
        <begin position="138"/>
        <end position="176"/>
    </location>
</feature>
<dbReference type="PROSITE" id="PS50011">
    <property type="entry name" value="PROTEIN_KINASE_DOM"/>
    <property type="match status" value="2"/>
</dbReference>
<evidence type="ECO:0000256" key="9">
    <source>
        <dbReference type="ARBA" id="ARBA00048679"/>
    </source>
</evidence>
<protein>
    <recommendedName>
        <fullName evidence="1">non-specific serine/threonine protein kinase</fullName>
        <ecNumber evidence="1">2.7.11.1</ecNumber>
    </recommendedName>
</protein>
<keyword evidence="2" id="KW-0723">Serine/threonine-protein kinase</keyword>
<feature type="domain" description="Protein kinase" evidence="14">
    <location>
        <begin position="234"/>
        <end position="489"/>
    </location>
</feature>
<dbReference type="InterPro" id="IPR016255">
    <property type="entry name" value="Gcn2"/>
</dbReference>
<proteinExistence type="inferred from homology"/>
<name>A0AAV5AF35_9AGAM</name>
<dbReference type="GO" id="GO:0000077">
    <property type="term" value="P:DNA damage checkpoint signaling"/>
    <property type="evidence" value="ECO:0007669"/>
    <property type="project" value="InterPro"/>
</dbReference>
<evidence type="ECO:0000259" key="15">
    <source>
        <dbReference type="PROSITE" id="PS50908"/>
    </source>
</evidence>
<dbReference type="PANTHER" id="PTHR11042">
    <property type="entry name" value="EUKARYOTIC TRANSLATION INITIATION FACTOR 2-ALPHA KINASE EIF2-ALPHA KINASE -RELATED"/>
    <property type="match status" value="1"/>
</dbReference>
<dbReference type="InterPro" id="IPR011009">
    <property type="entry name" value="Kinase-like_dom_sf"/>
</dbReference>
<dbReference type="GO" id="GO:0005634">
    <property type="term" value="C:nucleus"/>
    <property type="evidence" value="ECO:0007669"/>
    <property type="project" value="TreeGrafter"/>
</dbReference>
<evidence type="ECO:0000256" key="11">
    <source>
        <dbReference type="PIRSR" id="PIRSR000660-2"/>
    </source>
</evidence>
<feature type="compositionally biased region" description="Low complexity" evidence="13">
    <location>
        <begin position="613"/>
        <end position="627"/>
    </location>
</feature>
<feature type="domain" description="Protein kinase" evidence="14">
    <location>
        <begin position="537"/>
        <end position="901"/>
    </location>
</feature>
<dbReference type="GO" id="GO:0009893">
    <property type="term" value="P:positive regulation of metabolic process"/>
    <property type="evidence" value="ECO:0007669"/>
    <property type="project" value="UniProtKB-ARBA"/>
</dbReference>
<dbReference type="SUPFAM" id="SSF56112">
    <property type="entry name" value="Protein kinase-like (PK-like)"/>
    <property type="match status" value="2"/>
</dbReference>
<dbReference type="GO" id="GO:0004694">
    <property type="term" value="F:eukaryotic translation initiation factor 2alpha kinase activity"/>
    <property type="evidence" value="ECO:0007669"/>
    <property type="project" value="InterPro"/>
</dbReference>
<comment type="catalytic activity">
    <reaction evidence="9">
        <text>L-seryl-[protein] + ATP = O-phospho-L-seryl-[protein] + ADP + H(+)</text>
        <dbReference type="Rhea" id="RHEA:17989"/>
        <dbReference type="Rhea" id="RHEA-COMP:9863"/>
        <dbReference type="Rhea" id="RHEA-COMP:11604"/>
        <dbReference type="ChEBI" id="CHEBI:15378"/>
        <dbReference type="ChEBI" id="CHEBI:29999"/>
        <dbReference type="ChEBI" id="CHEBI:30616"/>
        <dbReference type="ChEBI" id="CHEBI:83421"/>
        <dbReference type="ChEBI" id="CHEBI:456216"/>
        <dbReference type="EC" id="2.7.11.1"/>
    </reaction>
</comment>
<dbReference type="SUPFAM" id="SSF55681">
    <property type="entry name" value="Class II aaRS and biotin synthetases"/>
    <property type="match status" value="1"/>
</dbReference>
<feature type="region of interest" description="Disordered" evidence="13">
    <location>
        <begin position="650"/>
        <end position="693"/>
    </location>
</feature>
<dbReference type="SUPFAM" id="SSF54495">
    <property type="entry name" value="UBC-like"/>
    <property type="match status" value="1"/>
</dbReference>
<organism evidence="16 17">
    <name type="scientific">Clathrus columnatus</name>
    <dbReference type="NCBI Taxonomy" id="1419009"/>
    <lineage>
        <taxon>Eukaryota</taxon>
        <taxon>Fungi</taxon>
        <taxon>Dikarya</taxon>
        <taxon>Basidiomycota</taxon>
        <taxon>Agaricomycotina</taxon>
        <taxon>Agaricomycetes</taxon>
        <taxon>Phallomycetidae</taxon>
        <taxon>Phallales</taxon>
        <taxon>Clathraceae</taxon>
        <taxon>Clathrus</taxon>
    </lineage>
</organism>
<evidence type="ECO:0000256" key="6">
    <source>
        <dbReference type="ARBA" id="ARBA00022840"/>
    </source>
</evidence>
<keyword evidence="4 11" id="KW-0547">Nucleotide-binding</keyword>
<comment type="catalytic activity">
    <reaction evidence="8">
        <text>L-threonyl-[protein] + ATP = O-phospho-L-threonyl-[protein] + ADP + H(+)</text>
        <dbReference type="Rhea" id="RHEA:46608"/>
        <dbReference type="Rhea" id="RHEA-COMP:11060"/>
        <dbReference type="Rhea" id="RHEA-COMP:11605"/>
        <dbReference type="ChEBI" id="CHEBI:15378"/>
        <dbReference type="ChEBI" id="CHEBI:30013"/>
        <dbReference type="ChEBI" id="CHEBI:30616"/>
        <dbReference type="ChEBI" id="CHEBI:61977"/>
        <dbReference type="ChEBI" id="CHEBI:456216"/>
        <dbReference type="EC" id="2.7.11.1"/>
    </reaction>
</comment>
<dbReference type="SMART" id="SM00591">
    <property type="entry name" value="RWD"/>
    <property type="match status" value="1"/>
</dbReference>
<dbReference type="GO" id="GO:0005524">
    <property type="term" value="F:ATP binding"/>
    <property type="evidence" value="ECO:0007669"/>
    <property type="project" value="UniProtKB-KW"/>
</dbReference>
<dbReference type="PROSITE" id="PS00108">
    <property type="entry name" value="PROTEIN_KINASE_ST"/>
    <property type="match status" value="1"/>
</dbReference>
<feature type="compositionally biased region" description="Polar residues" evidence="13">
    <location>
        <begin position="652"/>
        <end position="666"/>
    </location>
</feature>
<dbReference type="GO" id="GO:0005829">
    <property type="term" value="C:cytosol"/>
    <property type="evidence" value="ECO:0007669"/>
    <property type="project" value="TreeGrafter"/>
</dbReference>
<dbReference type="InterPro" id="IPR045864">
    <property type="entry name" value="aa-tRNA-synth_II/BPL/LPL"/>
</dbReference>
<dbReference type="Gene3D" id="3.40.50.800">
    <property type="entry name" value="Anticodon-binding domain"/>
    <property type="match status" value="1"/>
</dbReference>
<dbReference type="InterPro" id="IPR006575">
    <property type="entry name" value="RWD_dom"/>
</dbReference>
<dbReference type="Gene3D" id="1.10.510.10">
    <property type="entry name" value="Transferase(Phosphotransferase) domain 1"/>
    <property type="match status" value="2"/>
</dbReference>
<dbReference type="InterPro" id="IPR008271">
    <property type="entry name" value="Ser/Thr_kinase_AS"/>
</dbReference>
<dbReference type="Pfam" id="PF00069">
    <property type="entry name" value="Pkinase"/>
    <property type="match status" value="2"/>
</dbReference>
<evidence type="ECO:0000256" key="3">
    <source>
        <dbReference type="ARBA" id="ARBA00022679"/>
    </source>
</evidence>
<dbReference type="FunFam" id="3.10.110.10:FF:000050">
    <property type="entry name" value="eIF-2-alpha kinase GCN2"/>
    <property type="match status" value="1"/>
</dbReference>
<dbReference type="SMART" id="SM00220">
    <property type="entry name" value="S_TKc"/>
    <property type="match status" value="1"/>
</dbReference>
<dbReference type="EC" id="2.7.11.1" evidence="1"/>
<dbReference type="PROSITE" id="PS50908">
    <property type="entry name" value="RWD"/>
    <property type="match status" value="1"/>
</dbReference>
<evidence type="ECO:0000256" key="7">
    <source>
        <dbReference type="ARBA" id="ARBA00037982"/>
    </source>
</evidence>
<dbReference type="Pfam" id="PF13393">
    <property type="entry name" value="tRNA-synt_His"/>
    <property type="match status" value="1"/>
</dbReference>
<dbReference type="Pfam" id="PF12745">
    <property type="entry name" value="HGTP_anticodon2"/>
    <property type="match status" value="1"/>
</dbReference>
<dbReference type="PIRSF" id="PIRSF000660">
    <property type="entry name" value="Ser/Thr_PK_GCN2"/>
    <property type="match status" value="1"/>
</dbReference>
<evidence type="ECO:0000256" key="4">
    <source>
        <dbReference type="ARBA" id="ARBA00022741"/>
    </source>
</evidence>
<evidence type="ECO:0000256" key="1">
    <source>
        <dbReference type="ARBA" id="ARBA00012513"/>
    </source>
</evidence>
<dbReference type="InterPro" id="IPR000719">
    <property type="entry name" value="Prot_kinase_dom"/>
</dbReference>
<dbReference type="EMBL" id="BPWL01000008">
    <property type="protein sequence ID" value="GJJ13244.1"/>
    <property type="molecule type" value="Genomic_DNA"/>
</dbReference>
<evidence type="ECO:0000313" key="17">
    <source>
        <dbReference type="Proteomes" id="UP001050691"/>
    </source>
</evidence>
<dbReference type="InterPro" id="IPR041715">
    <property type="entry name" value="HisRS-like_core"/>
</dbReference>
<evidence type="ECO:0000259" key="14">
    <source>
        <dbReference type="PROSITE" id="PS50011"/>
    </source>
</evidence>
<dbReference type="Gene3D" id="3.30.930.10">
    <property type="entry name" value="Bira Bifunctional Protein, Domain 2"/>
    <property type="match status" value="1"/>
</dbReference>
<dbReference type="GO" id="GO:1990625">
    <property type="term" value="P:negative regulation of cytoplasmic translational initiation in response to stress"/>
    <property type="evidence" value="ECO:0007669"/>
    <property type="project" value="TreeGrafter"/>
</dbReference>
<evidence type="ECO:0000256" key="10">
    <source>
        <dbReference type="PIRSR" id="PIRSR000660-1"/>
    </source>
</evidence>
<keyword evidence="12" id="KW-0175">Coiled coil</keyword>
<evidence type="ECO:0000256" key="5">
    <source>
        <dbReference type="ARBA" id="ARBA00022777"/>
    </source>
</evidence>
<dbReference type="CDD" id="cd23823">
    <property type="entry name" value="RWD_GCN2"/>
    <property type="match status" value="1"/>
</dbReference>
<dbReference type="Gene3D" id="3.30.200.20">
    <property type="entry name" value="Phosphorylase Kinase, domain 1"/>
    <property type="match status" value="1"/>
</dbReference>
<gene>
    <name evidence="16" type="ORF">Clacol_007495</name>
</gene>
<dbReference type="InterPro" id="IPR050339">
    <property type="entry name" value="CC_SR_Kinase"/>
</dbReference>
<dbReference type="Pfam" id="PF05773">
    <property type="entry name" value="RWD"/>
    <property type="match status" value="1"/>
</dbReference>
<keyword evidence="3" id="KW-0808">Transferase</keyword>
<evidence type="ECO:0000256" key="12">
    <source>
        <dbReference type="SAM" id="Coils"/>
    </source>
</evidence>
<evidence type="ECO:0000256" key="13">
    <source>
        <dbReference type="SAM" id="MobiDB-lite"/>
    </source>
</evidence>
<reference evidence="16" key="1">
    <citation type="submission" date="2021-10" db="EMBL/GenBank/DDBJ databases">
        <title>De novo Genome Assembly of Clathrus columnatus (Basidiomycota, Fungi) Using Illumina and Nanopore Sequence Data.</title>
        <authorList>
            <person name="Ogiso-Tanaka E."/>
            <person name="Itagaki H."/>
            <person name="Hosoya T."/>
            <person name="Hosaka K."/>
        </authorList>
    </citation>
    <scope>NUCLEOTIDE SEQUENCE</scope>
    <source>
        <strain evidence="16">MO-923</strain>
    </source>
</reference>
<comment type="caution">
    <text evidence="16">The sequence shown here is derived from an EMBL/GenBank/DDBJ whole genome shotgun (WGS) entry which is preliminary data.</text>
</comment>
<evidence type="ECO:0000256" key="8">
    <source>
        <dbReference type="ARBA" id="ARBA00047899"/>
    </source>
</evidence>
<sequence>MELSQSPADKQQEEIEVLRSIFEDDFLPPPPKDNAWGVKGSPEFIIRVRHPEPQCSNTIYFDLHVTFTQRYPQTPPHLKIHRPFFGLTTQHVNVLQELLNGKAKEFLGNSMIYDVYDFVRDWLKQNVQPKLHTQSLAVEMTARNAQEEEALQMQLEEQANIQRQKEEKHLQELKTQLYLDSLRREENQRVEKRKARNRGLSESLEPVYTTEVPMEVFREKIQVYSSTLQETELYIRAEPISDAPRGDFSFDLHVITFDNYYYGTSKGRKKLDDFVQALRIQSTIRHSNLSNVYAAELSPSYPPKLVILTEEQQRMSVQTLLETADCLNIQKTIGLLQQVLPALHVLHEQKVMHKGIMPDCLGICTSKKVSLVKLEKASWLTTLRDMYKSNPFGKVPIIDDHELPESWWSKESLNSPLYYTPTRDYSQLAVVCIQMLLGLDAPFRYADPYLAIESESFPVIMKEFVFTMWEAGKRKNVTYLTLLNSFPKIEQDKQLDVTITSPSVMKLHGKFWSGHSPEVDHNYHLGVVRHSRWREDWEELEHLGEGGFGRDDSVKARNKIDGRIYAVKKIKLLRTAQDEDKIFREVKLLSRLQHRHIVRYYTTWLESPEGDVSESSSNSDSESTSEITSHRRDTYDDPFAIDLDELSHRSRGQSTSFPSIHFSQTPSNLSSSSTDSDSDYESGSLSPVLSRHTERSVVPSHRMLYIQMRIAEGLSEDEAWRLFHQILDALVHMANLGILHRDIKCANIFIDKNNDVKIGDFGLATSGLVLPSESSEVASPKLAGDLTLDIGTRLYAAPSERIVVLENVRKPEIIFPESWSGRVLQRQIITMLLQHDVHVRPTAQQLASSGLLPPKVEDEYFKDALSVMTQKGSVHYTEVLNSFFSQPSGPTALTYDRNPFVPQYSPLLPIIQDHLANIFRLRGAVDSSMPLLLPNVDGQDHSPNTVFLLDRQGEVVSLPRNGFVPMARRAAQLNIRRIKRYHIGNVYSTGIGGGHPIARKAAVVDIITPDLNMGAIPAVVELLGMADQCLNVFPGSELAEYVIHITHTDVKTCLFNRIPAARRAQVEEVLSQSKASWRTKRGLFVKNYIPKSTLDEIEVLWEPDYPDSILTNVQRVSSSLYTVLSPIVDEIKQVINYARSIGVSRQIKFRPLMDSKIFTDAGVWFQFIKPSKRSELIAAGGRYDHMIKSFVDPSIPPDPIHAFGLQIDIDRIATHLAAHQSVAINNLIKEKRSFGAFSPRRCDVYIYTLKSFQTGHLVERLEVASLLWRNNISADIMYENALYSEEDHVKRCADEGILFIVYTKTRPDQPPFKVKSVLRETETGVSRTELVPFLLSQIAEQRKIDVASSSSNSGHSFVSTTAKEQTSNDDVQLVLLQDAHRKVKKPPKGVKDAMNPAKEKASDQVTSFNQSLRQSFNQGLPIVAADIPAGAFNAMISDANATWLANEEAWKMVLMAMPEIAPGRASAIRDAVAKKKEEGRRQLILFNLTDERAFIFNLQI</sequence>
<evidence type="ECO:0000256" key="2">
    <source>
        <dbReference type="ARBA" id="ARBA00022527"/>
    </source>
</evidence>
<comment type="similarity">
    <text evidence="7">Belongs to the protein kinase superfamily. Ser/Thr protein kinase family. GCN2 subfamily.</text>
</comment>
<dbReference type="InterPro" id="IPR024435">
    <property type="entry name" value="HisRS-related_dom"/>
</dbReference>
<feature type="binding site" evidence="11">
    <location>
        <position position="568"/>
    </location>
    <ligand>
        <name>ATP</name>
        <dbReference type="ChEBI" id="CHEBI:30616"/>
    </ligand>
</feature>
<feature type="domain" description="RWD" evidence="15">
    <location>
        <begin position="13"/>
        <end position="126"/>
    </location>
</feature>
<feature type="active site" description="Proton acceptor" evidence="10">
    <location>
        <position position="742"/>
    </location>
</feature>
<accession>A0AAV5AF35</accession>
<keyword evidence="5" id="KW-0418">Kinase</keyword>
<dbReference type="InterPro" id="IPR036621">
    <property type="entry name" value="Anticodon-bd_dom_sf"/>
</dbReference>
<keyword evidence="6 11" id="KW-0067">ATP-binding</keyword>